<keyword evidence="8" id="KW-0479">Metal-binding</keyword>
<feature type="compositionally biased region" description="Polar residues" evidence="21">
    <location>
        <begin position="40"/>
        <end position="54"/>
    </location>
</feature>
<evidence type="ECO:0000256" key="17">
    <source>
        <dbReference type="ARBA" id="ARBA00023204"/>
    </source>
</evidence>
<keyword evidence="13" id="KW-0067">ATP-binding</keyword>
<dbReference type="InterPro" id="IPR047187">
    <property type="entry name" value="SF1_C_Upf1"/>
</dbReference>
<dbReference type="InterPro" id="IPR041677">
    <property type="entry name" value="DNA2/NAM7_AAA_11"/>
</dbReference>
<dbReference type="Proteomes" id="UP000827889">
    <property type="component" value="Chromosome 9"/>
</dbReference>
<feature type="compositionally biased region" description="Basic and acidic residues" evidence="21">
    <location>
        <begin position="158"/>
        <end position="168"/>
    </location>
</feature>
<evidence type="ECO:0000313" key="25">
    <source>
        <dbReference type="Proteomes" id="UP000827889"/>
    </source>
</evidence>
<evidence type="ECO:0000256" key="9">
    <source>
        <dbReference type="ARBA" id="ARBA00022741"/>
    </source>
</evidence>
<evidence type="ECO:0000259" key="24">
    <source>
        <dbReference type="Pfam" id="PF13087"/>
    </source>
</evidence>
<feature type="compositionally biased region" description="Low complexity" evidence="21">
    <location>
        <begin position="8"/>
        <end position="28"/>
    </location>
</feature>
<dbReference type="GO" id="GO:0004386">
    <property type="term" value="F:helicase activity"/>
    <property type="evidence" value="ECO:0007669"/>
    <property type="project" value="UniProtKB-KW"/>
</dbReference>
<evidence type="ECO:0000256" key="21">
    <source>
        <dbReference type="SAM" id="MobiDB-lite"/>
    </source>
</evidence>
<comment type="cofactor">
    <cofactor evidence="1">
        <name>[4Fe-4S] cluster</name>
        <dbReference type="ChEBI" id="CHEBI:49883"/>
    </cofactor>
</comment>
<name>A0ABM3HW70_9MYRT</name>
<evidence type="ECO:0000256" key="1">
    <source>
        <dbReference type="ARBA" id="ARBA00001966"/>
    </source>
</evidence>
<dbReference type="PANTHER" id="PTHR36531:SF6">
    <property type="entry name" value="DNA REPLICATION ATP-DEPENDENT HELICASE_NUCLEASE DNA2"/>
    <property type="match status" value="1"/>
</dbReference>
<keyword evidence="10" id="KW-0227">DNA damage</keyword>
<comment type="similarity">
    <text evidence="3">Belongs to the DNA2/NAM7 helicase family.</text>
</comment>
<keyword evidence="7" id="KW-0540">Nuclease</keyword>
<reference evidence="26" key="1">
    <citation type="submission" date="2025-08" db="UniProtKB">
        <authorList>
            <consortium name="RefSeq"/>
        </authorList>
    </citation>
    <scope>IDENTIFICATION</scope>
    <source>
        <tissue evidence="26">Leaf</tissue>
    </source>
</reference>
<keyword evidence="15" id="KW-0411">Iron-sulfur</keyword>
<accession>A0ABM3HW70</accession>
<keyword evidence="14" id="KW-0408">Iron</keyword>
<evidence type="ECO:0000256" key="15">
    <source>
        <dbReference type="ARBA" id="ARBA00023014"/>
    </source>
</evidence>
<dbReference type="GeneID" id="115754394"/>
<keyword evidence="9" id="KW-0547">Nucleotide-binding</keyword>
<keyword evidence="16" id="KW-0238">DNA-binding</keyword>
<dbReference type="Pfam" id="PF13087">
    <property type="entry name" value="AAA_12"/>
    <property type="match status" value="1"/>
</dbReference>
<evidence type="ECO:0000313" key="26">
    <source>
        <dbReference type="RefSeq" id="XP_048140826.1"/>
    </source>
</evidence>
<evidence type="ECO:0000256" key="8">
    <source>
        <dbReference type="ARBA" id="ARBA00022723"/>
    </source>
</evidence>
<gene>
    <name evidence="26" type="primary">LOC115754394</name>
</gene>
<feature type="region of interest" description="Disordered" evidence="21">
    <location>
        <begin position="1"/>
        <end position="110"/>
    </location>
</feature>
<evidence type="ECO:0000256" key="20">
    <source>
        <dbReference type="ARBA" id="ARBA00047995"/>
    </source>
</evidence>
<evidence type="ECO:0000256" key="5">
    <source>
        <dbReference type="ARBA" id="ARBA00022485"/>
    </source>
</evidence>
<comment type="catalytic activity">
    <reaction evidence="20">
        <text>ATP + H2O = ADP + phosphate + H(+)</text>
        <dbReference type="Rhea" id="RHEA:13065"/>
        <dbReference type="ChEBI" id="CHEBI:15377"/>
        <dbReference type="ChEBI" id="CHEBI:15378"/>
        <dbReference type="ChEBI" id="CHEBI:30616"/>
        <dbReference type="ChEBI" id="CHEBI:43474"/>
        <dbReference type="ChEBI" id="CHEBI:456216"/>
        <dbReference type="EC" id="3.6.4.12"/>
    </reaction>
</comment>
<dbReference type="CDD" id="cd18808">
    <property type="entry name" value="SF1_C_Upf1"/>
    <property type="match status" value="1"/>
</dbReference>
<evidence type="ECO:0000256" key="14">
    <source>
        <dbReference type="ARBA" id="ARBA00023004"/>
    </source>
</evidence>
<sequence>MPPRKRANPSSSSAAKKQNQNQASQPSKYGIQRFFERHSQNAASASGSPEPKSTANRRRRPATPSSEGGLDLGEIDGQKSLRDKGRARKSLRDLDPNAANSDLLVGGGASSSRVLSSDIARVESGFEKANQNGVTQTSARLENGVVSNCVSQSTPSDDLLRTGDHGEDTVSPLVVSPETMKSMSAKRFKFSPGMLIKQSQDDGGDEVTWKISPVNERLQTVSKHMPETIKVLAESSRLNSSYIQQCSQIKSTREAAGSDGMCLSSPFKKASARSCCANSLGVKRVNPDKNMDHEGKSSEVLTTQVASQQSPFQTPPSLSYCQDKPANGTACNGVLNELGLRQHKKALIELLDQVEDAISIDESLPNVLKGCSSKVWNGKCCELPVKICCDARVVVPQKTNSSSLDDIFLVLEVAENSGSTPHKVLRLLNEQNGEERTIHLWDEWFYSIISPGDTVNVIGQFGAQGKCDVSRDNNLVIVHPDLLVSGTRVAASFTCPRRTVLDERLKSSEYSTAALIGTLLHQIFQAGLVKEEPTKEFLDEYAGLVLQRNVESLYACGVSEKDMLDTLIEANPRLLDWITLFKNSQFQKAPTVDFGSDDGLKKVNISEVIDIEEMSWAPKYGLKGMIDASVRVTVESNTYSVVEKIVPLEFKSGKGPNGQSSMEHCAQVILYTLLMSERYMKPIDSGLLYYLQSDHTHGITVRRSDLVGLIMRRNELATYILKALTTQQLPPMLQSPSICKGCRHIDVCTLYHKAHGGSTENSGLSDLFNAYTYHLTTVHSDFLRHWDRLIDLEAREAEHRKKGLWRSRNSRRDESACSLSSLVLDTSDKVTSRMPSRDNRFTYRFLGQKLTSEQAERFAGNTPSARDSTTTGFACKLSRGDIVILSTESGRRAIASGVISDISRFHVSVSFSKRLRLPGSSTLSEVQDLVNEVWRIDKDEIITSFAVMRFNLVQLFRQDARSSHLRKLIVDLEGIDFVRIGRPEVVHEEVREHCFSEKGMQSVDGIKLRLDQVKVVAVTCLGITSPLLASKRFDVCIMDEAGQTTLPVSLGPLMFASAFVLVGDHYQLPPLVQSIEARENGLGISLFCRLSEVHPQAISTLQSQYRMCQGIMQLANALIYGDRLRCGSSDVANAKLNFAKKLYTSWLKEVLEPGTPVVFLNTDLLPAFEEKDHKTLKNPIEACIIGKIAEELVESGIEEEDIGIITPYNSQAGLLRDAVCRTSVEIHTIDKYQGRDKDCILVSFVRSNKEGNHCNSSLLGDWHRINVALTRAKKKLIMVGSLGTLSKLPLLKLLIENVDKQSGILSLSKEDFSHTECLKRCSHSERN</sequence>
<evidence type="ECO:0000256" key="7">
    <source>
        <dbReference type="ARBA" id="ARBA00022722"/>
    </source>
</evidence>
<proteinExistence type="inferred from homology"/>
<dbReference type="PANTHER" id="PTHR36531">
    <property type="entry name" value="CRISPR-ASSOCIATED EXONUCLEASE CAS4"/>
    <property type="match status" value="1"/>
</dbReference>
<evidence type="ECO:0000259" key="23">
    <source>
        <dbReference type="Pfam" id="PF13086"/>
    </source>
</evidence>
<organism evidence="25 26">
    <name type="scientific">Rhodamnia argentea</name>
    <dbReference type="NCBI Taxonomy" id="178133"/>
    <lineage>
        <taxon>Eukaryota</taxon>
        <taxon>Viridiplantae</taxon>
        <taxon>Streptophyta</taxon>
        <taxon>Embryophyta</taxon>
        <taxon>Tracheophyta</taxon>
        <taxon>Spermatophyta</taxon>
        <taxon>Magnoliopsida</taxon>
        <taxon>eudicotyledons</taxon>
        <taxon>Gunneridae</taxon>
        <taxon>Pentapetalae</taxon>
        <taxon>rosids</taxon>
        <taxon>malvids</taxon>
        <taxon>Myrtales</taxon>
        <taxon>Myrtaceae</taxon>
        <taxon>Myrtoideae</taxon>
        <taxon>Myrteae</taxon>
        <taxon>Australasian group</taxon>
        <taxon>Rhodamnia</taxon>
    </lineage>
</organism>
<dbReference type="InterPro" id="IPR014808">
    <property type="entry name" value="DNA_replication_fac_Dna2_N"/>
</dbReference>
<evidence type="ECO:0000256" key="19">
    <source>
        <dbReference type="ARBA" id="ARBA00023268"/>
    </source>
</evidence>
<protein>
    <recommendedName>
        <fullName evidence="4">DNA helicase</fullName>
        <ecNumber evidence="4">3.6.4.12</ecNumber>
    </recommendedName>
</protein>
<evidence type="ECO:0000259" key="22">
    <source>
        <dbReference type="Pfam" id="PF08696"/>
    </source>
</evidence>
<dbReference type="InterPro" id="IPR041679">
    <property type="entry name" value="DNA2/NAM7-like_C"/>
</dbReference>
<keyword evidence="17" id="KW-0234">DNA repair</keyword>
<evidence type="ECO:0000256" key="2">
    <source>
        <dbReference type="ARBA" id="ARBA00004123"/>
    </source>
</evidence>
<keyword evidence="25" id="KW-1185">Reference proteome</keyword>
<evidence type="ECO:0000256" key="16">
    <source>
        <dbReference type="ARBA" id="ARBA00023125"/>
    </source>
</evidence>
<keyword evidence="12 26" id="KW-0347">Helicase</keyword>
<evidence type="ECO:0000256" key="11">
    <source>
        <dbReference type="ARBA" id="ARBA00022801"/>
    </source>
</evidence>
<dbReference type="Pfam" id="PF08696">
    <property type="entry name" value="Dna2"/>
    <property type="match status" value="1"/>
</dbReference>
<dbReference type="EC" id="3.6.4.12" evidence="4"/>
<evidence type="ECO:0000256" key="3">
    <source>
        <dbReference type="ARBA" id="ARBA00007913"/>
    </source>
</evidence>
<feature type="region of interest" description="Disordered" evidence="21">
    <location>
        <begin position="148"/>
        <end position="172"/>
    </location>
</feature>
<dbReference type="SUPFAM" id="SSF52540">
    <property type="entry name" value="P-loop containing nucleoside triphosphate hydrolases"/>
    <property type="match status" value="1"/>
</dbReference>
<dbReference type="InterPro" id="IPR027417">
    <property type="entry name" value="P-loop_NTPase"/>
</dbReference>
<keyword evidence="19" id="KW-0511">Multifunctional enzyme</keyword>
<evidence type="ECO:0000256" key="12">
    <source>
        <dbReference type="ARBA" id="ARBA00022806"/>
    </source>
</evidence>
<dbReference type="Gene3D" id="3.40.50.300">
    <property type="entry name" value="P-loop containing nucleotide triphosphate hydrolases"/>
    <property type="match status" value="2"/>
</dbReference>
<feature type="domain" description="DNA replication factor Dna2 N-terminal" evidence="22">
    <location>
        <begin position="430"/>
        <end position="632"/>
    </location>
</feature>
<evidence type="ECO:0000256" key="4">
    <source>
        <dbReference type="ARBA" id="ARBA00012551"/>
    </source>
</evidence>
<keyword evidence="6" id="KW-0235">DNA replication</keyword>
<evidence type="ECO:0000256" key="6">
    <source>
        <dbReference type="ARBA" id="ARBA00022705"/>
    </source>
</evidence>
<evidence type="ECO:0000256" key="13">
    <source>
        <dbReference type="ARBA" id="ARBA00022840"/>
    </source>
</evidence>
<comment type="subcellular location">
    <subcellularLocation>
        <location evidence="2">Nucleus</location>
    </subcellularLocation>
</comment>
<keyword evidence="11" id="KW-0378">Hydrolase</keyword>
<feature type="domain" description="DNA2/NAM7 helicase helicase" evidence="23">
    <location>
        <begin position="1009"/>
        <end position="1074"/>
    </location>
</feature>
<evidence type="ECO:0000256" key="10">
    <source>
        <dbReference type="ARBA" id="ARBA00022763"/>
    </source>
</evidence>
<feature type="domain" description="DNA2/NAM7 helicase-like C-terminal" evidence="24">
    <location>
        <begin position="1083"/>
        <end position="1281"/>
    </location>
</feature>
<dbReference type="RefSeq" id="XP_048140826.1">
    <property type="nucleotide sequence ID" value="XM_048284869.1"/>
</dbReference>
<dbReference type="CDD" id="cd22318">
    <property type="entry name" value="DNA2_N-like"/>
    <property type="match status" value="1"/>
</dbReference>
<dbReference type="InterPro" id="IPR011604">
    <property type="entry name" value="PDDEXK-like_dom_sf"/>
</dbReference>
<evidence type="ECO:0000256" key="18">
    <source>
        <dbReference type="ARBA" id="ARBA00023242"/>
    </source>
</evidence>
<keyword evidence="5" id="KW-0004">4Fe-4S</keyword>
<feature type="compositionally biased region" description="Basic and acidic residues" evidence="21">
    <location>
        <begin position="76"/>
        <end position="95"/>
    </location>
</feature>
<dbReference type="Gene3D" id="3.90.320.10">
    <property type="match status" value="1"/>
</dbReference>
<dbReference type="Pfam" id="PF13086">
    <property type="entry name" value="AAA_11"/>
    <property type="match status" value="1"/>
</dbReference>
<keyword evidence="18" id="KW-0539">Nucleus</keyword>
<dbReference type="InterPro" id="IPR051827">
    <property type="entry name" value="Cas4_exonuclease"/>
</dbReference>